<feature type="transmembrane region" description="Helical" evidence="1">
    <location>
        <begin position="70"/>
        <end position="93"/>
    </location>
</feature>
<keyword evidence="1" id="KW-0812">Transmembrane</keyword>
<accession>A0A6B8RX40</accession>
<reference evidence="3" key="1">
    <citation type="submission" date="2018-11" db="EMBL/GenBank/DDBJ databases">
        <title>Complete genome sequence of Paenibacillus sp. ML311-T8.</title>
        <authorList>
            <person name="Nam Y.-D."/>
            <person name="Kang J."/>
            <person name="Chung W.-H."/>
            <person name="Park Y.S."/>
        </authorList>
    </citation>
    <scope>NUCLEOTIDE SEQUENCE [LARGE SCALE GENOMIC DNA]</scope>
    <source>
        <strain evidence="3">ML311-T8</strain>
    </source>
</reference>
<dbReference type="EMBL" id="CP034235">
    <property type="protein sequence ID" value="QGR00265.1"/>
    <property type="molecule type" value="Genomic_DNA"/>
</dbReference>
<evidence type="ECO:0000313" key="3">
    <source>
        <dbReference type="Proteomes" id="UP000426246"/>
    </source>
</evidence>
<dbReference type="Pfam" id="PF13803">
    <property type="entry name" value="DUF4184"/>
    <property type="match status" value="1"/>
</dbReference>
<dbReference type="InterPro" id="IPR025238">
    <property type="entry name" value="DUF4184"/>
</dbReference>
<feature type="transmembrane region" description="Helical" evidence="1">
    <location>
        <begin position="46"/>
        <end position="64"/>
    </location>
</feature>
<name>A0A6B8RX40_9BACL</name>
<protein>
    <submittedName>
        <fullName evidence="2">DUF4184 family protein</fullName>
    </submittedName>
</protein>
<proteinExistence type="predicted"/>
<keyword evidence="3" id="KW-1185">Reference proteome</keyword>
<sequence length="99" mass="11141">MKLILQYLFSIIGLAVEFIVMIYMLKKVQPSGIRIRSASIKQKIRYWAIAFSVMIITVLLKLTLTSSNNYIGILVVAPISGMFMGILISSCLFNKNSYS</sequence>
<keyword evidence="1" id="KW-1133">Transmembrane helix</keyword>
<dbReference type="Proteomes" id="UP000426246">
    <property type="component" value="Chromosome"/>
</dbReference>
<keyword evidence="1" id="KW-0472">Membrane</keyword>
<organism evidence="2 3">
    <name type="scientific">Paenibacillus psychroresistens</name>
    <dbReference type="NCBI Taxonomy" id="1778678"/>
    <lineage>
        <taxon>Bacteria</taxon>
        <taxon>Bacillati</taxon>
        <taxon>Bacillota</taxon>
        <taxon>Bacilli</taxon>
        <taxon>Bacillales</taxon>
        <taxon>Paenibacillaceae</taxon>
        <taxon>Paenibacillus</taxon>
    </lineage>
</organism>
<feature type="transmembrane region" description="Helical" evidence="1">
    <location>
        <begin position="6"/>
        <end position="25"/>
    </location>
</feature>
<gene>
    <name evidence="2" type="ORF">EHS13_27070</name>
</gene>
<evidence type="ECO:0000256" key="1">
    <source>
        <dbReference type="SAM" id="Phobius"/>
    </source>
</evidence>
<evidence type="ECO:0000313" key="2">
    <source>
        <dbReference type="EMBL" id="QGR00265.1"/>
    </source>
</evidence>
<dbReference type="KEGG" id="ppsc:EHS13_27070"/>
<dbReference type="AlphaFoldDB" id="A0A6B8RX40"/>